<evidence type="ECO:0000313" key="2">
    <source>
        <dbReference type="Proteomes" id="UP000747110"/>
    </source>
</evidence>
<sequence>MQNAATSETAVVRVSNGNLLAENCVWDNISYNREEGQLLAINDGASLELNGCRFANGYHNATNNDSPRIIPILINNGSTAHLSDSVLVRMKVMGGSLAIVRNASFSSMWASERMAAPLLQFINSFGALYNTIFMSISATGADQNDNTKGVVIDVDSSMVNITNCMFDQTSWFDPNVSSTICTTESQIVGVREGSLLHVANTTFNAVGGCGTAIRATGTSTLEMMGVNITNIDLSRLAPNAAFATVIVMNNSSLHARDSLWSSINAGNTTNPAAILGINTTNVTLNDCNFKDITSLGPSPAVQWRNPKGGVDIVRCTWENINTNAALSFLNAPDGCLVKVSDTHFQGCSSRDRGTLSLGNDDGRQVPVHDGHQVPVQLSNLTFTNNTGQKYAAALQVLNSSVSINGRYAPVLKPSRIAGRLCIEASCKCAFPYGFIGVGYLALILVGK</sequence>
<evidence type="ECO:0000313" key="1">
    <source>
        <dbReference type="EMBL" id="GIL88003.1"/>
    </source>
</evidence>
<protein>
    <submittedName>
        <fullName evidence="1">Uncharacterized protein</fullName>
    </submittedName>
</protein>
<organism evidence="1 2">
    <name type="scientific">Volvox reticuliferus</name>
    <dbReference type="NCBI Taxonomy" id="1737510"/>
    <lineage>
        <taxon>Eukaryota</taxon>
        <taxon>Viridiplantae</taxon>
        <taxon>Chlorophyta</taxon>
        <taxon>core chlorophytes</taxon>
        <taxon>Chlorophyceae</taxon>
        <taxon>CS clade</taxon>
        <taxon>Chlamydomonadales</taxon>
        <taxon>Volvocaceae</taxon>
        <taxon>Volvox</taxon>
    </lineage>
</organism>
<dbReference type="Proteomes" id="UP000747110">
    <property type="component" value="Unassembled WGS sequence"/>
</dbReference>
<name>A0A8J4CQM6_9CHLO</name>
<dbReference type="EMBL" id="BNCP01000042">
    <property type="protein sequence ID" value="GIL88003.1"/>
    <property type="molecule type" value="Genomic_DNA"/>
</dbReference>
<proteinExistence type="predicted"/>
<gene>
    <name evidence="1" type="ORF">Vretifemale_16038</name>
</gene>
<dbReference type="AlphaFoldDB" id="A0A8J4CQM6"/>
<accession>A0A8J4CQM6</accession>
<dbReference type="OrthoDB" id="10268094at2759"/>
<reference evidence="1" key="1">
    <citation type="journal article" date="2021" name="Proc. Natl. Acad. Sci. U.S.A.">
        <title>Three genomes in the algal genus Volvox reveal the fate of a haploid sex-determining region after a transition to homothallism.</title>
        <authorList>
            <person name="Yamamoto K."/>
            <person name="Hamaji T."/>
            <person name="Kawai-Toyooka H."/>
            <person name="Matsuzaki R."/>
            <person name="Takahashi F."/>
            <person name="Nishimura Y."/>
            <person name="Kawachi M."/>
            <person name="Noguchi H."/>
            <person name="Minakuchi Y."/>
            <person name="Umen J.G."/>
            <person name="Toyoda A."/>
            <person name="Nozaki H."/>
        </authorList>
    </citation>
    <scope>NUCLEOTIDE SEQUENCE</scope>
    <source>
        <strain evidence="1">NIES-3786</strain>
    </source>
</reference>
<comment type="caution">
    <text evidence="1">The sequence shown here is derived from an EMBL/GenBank/DDBJ whole genome shotgun (WGS) entry which is preliminary data.</text>
</comment>
<keyword evidence="2" id="KW-1185">Reference proteome</keyword>